<dbReference type="Gene3D" id="2.60.120.200">
    <property type="match status" value="1"/>
</dbReference>
<evidence type="ECO:0000256" key="3">
    <source>
        <dbReference type="ARBA" id="ARBA00023295"/>
    </source>
</evidence>
<dbReference type="InterPro" id="IPR041542">
    <property type="entry name" value="GH43_C2"/>
</dbReference>
<dbReference type="Proteomes" id="UP000823842">
    <property type="component" value="Unassembled WGS sequence"/>
</dbReference>
<dbReference type="EMBL" id="DWYZ01000149">
    <property type="protein sequence ID" value="HJB28688.1"/>
    <property type="molecule type" value="Genomic_DNA"/>
</dbReference>
<accession>A0A9D2LT61</accession>
<dbReference type="PANTHER" id="PTHR42812:SF12">
    <property type="entry name" value="BETA-XYLOSIDASE-RELATED"/>
    <property type="match status" value="1"/>
</dbReference>
<reference evidence="8" key="1">
    <citation type="journal article" date="2021" name="PeerJ">
        <title>Extensive microbial diversity within the chicken gut microbiome revealed by metagenomics and culture.</title>
        <authorList>
            <person name="Gilroy R."/>
            <person name="Ravi A."/>
            <person name="Getino M."/>
            <person name="Pursley I."/>
            <person name="Horton D.L."/>
            <person name="Alikhan N.F."/>
            <person name="Baker D."/>
            <person name="Gharbi K."/>
            <person name="Hall N."/>
            <person name="Watson M."/>
            <person name="Adriaenssens E.M."/>
            <person name="Foster-Nyarko E."/>
            <person name="Jarju S."/>
            <person name="Secka A."/>
            <person name="Antonio M."/>
            <person name="Oren A."/>
            <person name="Chaudhuri R.R."/>
            <person name="La Ragione R."/>
            <person name="Hildebrand F."/>
            <person name="Pallen M.J."/>
        </authorList>
    </citation>
    <scope>NUCLEOTIDE SEQUENCE</scope>
    <source>
        <strain evidence="8">ChiSjej1B19-5720</strain>
    </source>
</reference>
<dbReference type="InterPro" id="IPR023296">
    <property type="entry name" value="Glyco_hydro_beta-prop_sf"/>
</dbReference>
<evidence type="ECO:0000313" key="8">
    <source>
        <dbReference type="EMBL" id="HJB28688.1"/>
    </source>
</evidence>
<dbReference type="InterPro" id="IPR013320">
    <property type="entry name" value="ConA-like_dom_sf"/>
</dbReference>
<dbReference type="Gene3D" id="2.115.10.20">
    <property type="entry name" value="Glycosyl hydrolase domain, family 43"/>
    <property type="match status" value="1"/>
</dbReference>
<dbReference type="GO" id="GO:0005975">
    <property type="term" value="P:carbohydrate metabolic process"/>
    <property type="evidence" value="ECO:0007669"/>
    <property type="project" value="InterPro"/>
</dbReference>
<evidence type="ECO:0000256" key="6">
    <source>
        <dbReference type="RuleBase" id="RU361187"/>
    </source>
</evidence>
<comment type="caution">
    <text evidence="8">The sequence shown here is derived from an EMBL/GenBank/DDBJ whole genome shotgun (WGS) entry which is preliminary data.</text>
</comment>
<feature type="domain" description="Beta-xylosidase C-terminal Concanavalin A-like" evidence="7">
    <location>
        <begin position="330"/>
        <end position="524"/>
    </location>
</feature>
<protein>
    <submittedName>
        <fullName evidence="8">Glycoside hydrolase family 43 protein</fullName>
    </submittedName>
</protein>
<organism evidence="8 9">
    <name type="scientific">Candidatus Blautia faecavium</name>
    <dbReference type="NCBI Taxonomy" id="2838487"/>
    <lineage>
        <taxon>Bacteria</taxon>
        <taxon>Bacillati</taxon>
        <taxon>Bacillota</taxon>
        <taxon>Clostridia</taxon>
        <taxon>Lachnospirales</taxon>
        <taxon>Lachnospiraceae</taxon>
        <taxon>Blautia</taxon>
    </lineage>
</organism>
<evidence type="ECO:0000256" key="4">
    <source>
        <dbReference type="PIRSR" id="PIRSR606710-1"/>
    </source>
</evidence>
<dbReference type="SUPFAM" id="SSF75005">
    <property type="entry name" value="Arabinanase/levansucrase/invertase"/>
    <property type="match status" value="1"/>
</dbReference>
<dbReference type="PANTHER" id="PTHR42812">
    <property type="entry name" value="BETA-XYLOSIDASE"/>
    <property type="match status" value="1"/>
</dbReference>
<feature type="active site" description="Proton donor" evidence="4">
    <location>
        <position position="189"/>
    </location>
</feature>
<dbReference type="InterPro" id="IPR006710">
    <property type="entry name" value="Glyco_hydro_43"/>
</dbReference>
<dbReference type="Pfam" id="PF17851">
    <property type="entry name" value="GH43_C2"/>
    <property type="match status" value="1"/>
</dbReference>
<dbReference type="Pfam" id="PF04616">
    <property type="entry name" value="Glyco_hydro_43"/>
    <property type="match status" value="1"/>
</dbReference>
<keyword evidence="2 6" id="KW-0378">Hydrolase</keyword>
<gene>
    <name evidence="8" type="ORF">IAA06_07830</name>
</gene>
<dbReference type="SUPFAM" id="SSF49899">
    <property type="entry name" value="Concanavalin A-like lectins/glucanases"/>
    <property type="match status" value="1"/>
</dbReference>
<dbReference type="InterPro" id="IPR051795">
    <property type="entry name" value="Glycosyl_Hydrlase_43"/>
</dbReference>
<dbReference type="AlphaFoldDB" id="A0A9D2LT61"/>
<sequence length="526" mass="60869">MLRIIKNPVLTGFHPDPSLIRVGETFYLANSTFEWYPGVRIYESKNLKDWNFVSMPLDNLRLLDLRGIGSSEGIWAPDLSWHNGIFYLVYTVVRNQGRIKDLNNYLVTAPSVKGPWSQPVYLNSSGFDPSLFHDEDGKKWLVNMLWDYRKGKGPECFTGILLQEYDSEKKMLIGSPRNIYKGTALGYTEGPHLYKKDGYYYLMCAEGGTSYEHAVTVARSRNIDGPYETDPQNPMLTSAPESYLKKAGHASLVQGPEGGWYIAHLCGRPIPGTKSCVLGRETAIQAVKWTKEGWLRLRSGKTQPEDAFRVDNVFQEGEKEPKKQKLWEYSFKDKSFLADFQTLRIPYDPEMMSLDARRGWLRLTGMEGIQSRFCQSLLARRQQDFSFTAKTKMEYSPTDFQHSAGLIYRYNEDNLYYLFVTYNEEIQSKTIDVCRIYAGEYTLLYEMPVQDDEKEYILGIDVDWYTGRFFMETDGKKCFLGPIFDVTNLSDDFTFGFTGAFVGICAQDLREHRKWADFQWFQYESR</sequence>
<reference evidence="8" key="2">
    <citation type="submission" date="2021-04" db="EMBL/GenBank/DDBJ databases">
        <authorList>
            <person name="Gilroy R."/>
        </authorList>
    </citation>
    <scope>NUCLEOTIDE SEQUENCE</scope>
    <source>
        <strain evidence="8">ChiSjej1B19-5720</strain>
    </source>
</reference>
<feature type="active site" description="Proton acceptor" evidence="4">
    <location>
        <position position="16"/>
    </location>
</feature>
<feature type="site" description="Important for catalytic activity, responsible for pKa modulation of the active site Glu and correct orientation of both the proton donor and substrate" evidence="5">
    <location>
        <position position="128"/>
    </location>
</feature>
<evidence type="ECO:0000259" key="7">
    <source>
        <dbReference type="Pfam" id="PF17851"/>
    </source>
</evidence>
<evidence type="ECO:0000313" key="9">
    <source>
        <dbReference type="Proteomes" id="UP000823842"/>
    </source>
</evidence>
<proteinExistence type="inferred from homology"/>
<name>A0A9D2LT61_9FIRM</name>
<keyword evidence="3 6" id="KW-0326">Glycosidase</keyword>
<evidence type="ECO:0000256" key="1">
    <source>
        <dbReference type="ARBA" id="ARBA00009865"/>
    </source>
</evidence>
<evidence type="ECO:0000256" key="5">
    <source>
        <dbReference type="PIRSR" id="PIRSR606710-2"/>
    </source>
</evidence>
<comment type="similarity">
    <text evidence="1 6">Belongs to the glycosyl hydrolase 43 family.</text>
</comment>
<dbReference type="GO" id="GO:0004553">
    <property type="term" value="F:hydrolase activity, hydrolyzing O-glycosyl compounds"/>
    <property type="evidence" value="ECO:0007669"/>
    <property type="project" value="InterPro"/>
</dbReference>
<dbReference type="CDD" id="cd09000">
    <property type="entry name" value="GH43_SXA-like"/>
    <property type="match status" value="1"/>
</dbReference>
<evidence type="ECO:0000256" key="2">
    <source>
        <dbReference type="ARBA" id="ARBA00022801"/>
    </source>
</evidence>